<organism evidence="1 2">
    <name type="scientific">Gallaecimonas pentaromativorans</name>
    <dbReference type="NCBI Taxonomy" id="584787"/>
    <lineage>
        <taxon>Bacteria</taxon>
        <taxon>Pseudomonadati</taxon>
        <taxon>Pseudomonadota</taxon>
        <taxon>Gammaproteobacteria</taxon>
        <taxon>Enterobacterales</taxon>
        <taxon>Gallaecimonadaceae</taxon>
        <taxon>Gallaecimonas</taxon>
    </lineage>
</organism>
<dbReference type="Gene3D" id="3.40.1730.10">
    <property type="entry name" value="pa0076 domain"/>
    <property type="match status" value="1"/>
</dbReference>
<dbReference type="RefSeq" id="WP_050657894.1">
    <property type="nucleotide sequence ID" value="NZ_JBLXAC010000002.1"/>
</dbReference>
<evidence type="ECO:0000313" key="1">
    <source>
        <dbReference type="EMBL" id="ROQ30612.1"/>
    </source>
</evidence>
<sequence length="223" mass="25106">MWGYFGKVPNRGDFISHQLPPAIRDLFFEWCQAGLAVSREQLGENWLDAYLTAPIWHFAASPDTLSESGLVGTFIPSVDRVGRHFPFMVIGQYPGRALDAWRDPQWAGQLEEKVLAVLDDHWDEAAWQQGLGEIKPPAPTPGRLRLPNEEGNLVLPGEVSERQLLAALLNKEEEKTLWWTQGSAYVEPCWLSTRGLPQVGQFAALLAGQWQEQGWQTATLMEQ</sequence>
<evidence type="ECO:0000313" key="2">
    <source>
        <dbReference type="Proteomes" id="UP000268033"/>
    </source>
</evidence>
<keyword evidence="2" id="KW-1185">Reference proteome</keyword>
<name>A0A3N1PGL6_9GAMM</name>
<dbReference type="Proteomes" id="UP000268033">
    <property type="component" value="Unassembled WGS sequence"/>
</dbReference>
<protein>
    <submittedName>
        <fullName evidence="1">Type VI secretion system protein ImpM</fullName>
    </submittedName>
</protein>
<dbReference type="NCBIfam" id="TIGR03373">
    <property type="entry name" value="VI_minor_4"/>
    <property type="match status" value="1"/>
</dbReference>
<accession>A0A3N1PGL6</accession>
<reference evidence="1 2" key="1">
    <citation type="submission" date="2018-11" db="EMBL/GenBank/DDBJ databases">
        <title>Genomic Encyclopedia of Type Strains, Phase IV (KMG-IV): sequencing the most valuable type-strain genomes for metagenomic binning, comparative biology and taxonomic classification.</title>
        <authorList>
            <person name="Goeker M."/>
        </authorList>
    </citation>
    <scope>NUCLEOTIDE SEQUENCE [LARGE SCALE GENOMIC DNA]</scope>
    <source>
        <strain evidence="1 2">DSM 21945</strain>
    </source>
</reference>
<dbReference type="InterPro" id="IPR017748">
    <property type="entry name" value="TagF"/>
</dbReference>
<dbReference type="AlphaFoldDB" id="A0A3N1PGL6"/>
<dbReference type="PIRSF" id="PIRSF029287">
    <property type="entry name" value="UCP029287"/>
    <property type="match status" value="1"/>
</dbReference>
<dbReference type="InterPro" id="IPR038225">
    <property type="entry name" value="TagF_sf"/>
</dbReference>
<dbReference type="OrthoDB" id="9801841at2"/>
<dbReference type="Pfam" id="PF09867">
    <property type="entry name" value="TagF_N"/>
    <property type="match status" value="1"/>
</dbReference>
<gene>
    <name evidence="1" type="ORF">EDC28_101298</name>
</gene>
<proteinExistence type="predicted"/>
<dbReference type="STRING" id="584787.GCA_001247655_01892"/>
<comment type="caution">
    <text evidence="1">The sequence shown here is derived from an EMBL/GenBank/DDBJ whole genome shotgun (WGS) entry which is preliminary data.</text>
</comment>
<dbReference type="EMBL" id="RJUL01000001">
    <property type="protein sequence ID" value="ROQ30612.1"/>
    <property type="molecule type" value="Genomic_DNA"/>
</dbReference>